<reference evidence="5 6" key="1">
    <citation type="submission" date="2014-08" db="EMBL/GenBank/DDBJ databases">
        <authorList>
            <person name="Moulin Lionel"/>
        </authorList>
    </citation>
    <scope>NUCLEOTIDE SEQUENCE [LARGE SCALE GENOMIC DNA]</scope>
</reference>
<dbReference type="Gene3D" id="3.40.50.2300">
    <property type="match status" value="2"/>
</dbReference>
<dbReference type="PROSITE" id="PS50932">
    <property type="entry name" value="HTH_LACI_2"/>
    <property type="match status" value="1"/>
</dbReference>
<evidence type="ECO:0000256" key="3">
    <source>
        <dbReference type="ARBA" id="ARBA00023163"/>
    </source>
</evidence>
<gene>
    <name evidence="5" type="primary">gntR</name>
    <name evidence="5" type="ORF">MPLDJ20_150451</name>
</gene>
<sequence>MSKPRSRRGGGRPTIADVARKAGVGAITVSRALREPGRVSEDLRRQIQAAVDELGYVPDPNARALASARAEVFGVLVPSLTNNVFAEVVRGIYDSLSDSPFRIQIGNTHYSGLEEERLLQVFGSQRPAALIVAGIDQTPSARRLLENAGCPVVQVMETGPDPVDMMVGFSHLNGGRTAAEHLLEAGYRKIGFIGARMDPRSQRRLAGYRAAMEAAGLFDPRLITTTPVPSSVSLGRELFRDALAKMPTLDGVFCNNDDIALGVLFECHRASLDVPKQIGIVGFNDLDMMQVSFPSITSVRTHRYEIGTRAVAMALAAIAGNRPDQRIIDLGTELIRRESTAR</sequence>
<evidence type="ECO:0000313" key="5">
    <source>
        <dbReference type="EMBL" id="CDX33197.1"/>
    </source>
</evidence>
<dbReference type="SUPFAM" id="SSF47413">
    <property type="entry name" value="lambda repressor-like DNA-binding domains"/>
    <property type="match status" value="1"/>
</dbReference>
<evidence type="ECO:0000256" key="1">
    <source>
        <dbReference type="ARBA" id="ARBA00023015"/>
    </source>
</evidence>
<dbReference type="CDD" id="cd01575">
    <property type="entry name" value="PBP1_GntR"/>
    <property type="match status" value="1"/>
</dbReference>
<dbReference type="InterPro" id="IPR010982">
    <property type="entry name" value="Lambda_DNA-bd_dom_sf"/>
</dbReference>
<accession>A0A090EPN0</accession>
<dbReference type="AlphaFoldDB" id="A0A090EPN0"/>
<dbReference type="PANTHER" id="PTHR30146">
    <property type="entry name" value="LACI-RELATED TRANSCRIPTIONAL REPRESSOR"/>
    <property type="match status" value="1"/>
</dbReference>
<keyword evidence="3" id="KW-0804">Transcription</keyword>
<dbReference type="InterPro" id="IPR046335">
    <property type="entry name" value="LacI/GalR-like_sensor"/>
</dbReference>
<organism evidence="5 6">
    <name type="scientific">Mesorhizobium plurifarium</name>
    <dbReference type="NCBI Taxonomy" id="69974"/>
    <lineage>
        <taxon>Bacteria</taxon>
        <taxon>Pseudomonadati</taxon>
        <taxon>Pseudomonadota</taxon>
        <taxon>Alphaproteobacteria</taxon>
        <taxon>Hyphomicrobiales</taxon>
        <taxon>Phyllobacteriaceae</taxon>
        <taxon>Mesorhizobium</taxon>
    </lineage>
</organism>
<dbReference type="GO" id="GO:0003700">
    <property type="term" value="F:DNA-binding transcription factor activity"/>
    <property type="evidence" value="ECO:0007669"/>
    <property type="project" value="TreeGrafter"/>
</dbReference>
<dbReference type="InterPro" id="IPR000843">
    <property type="entry name" value="HTH_LacI"/>
</dbReference>
<dbReference type="Gene3D" id="1.10.260.40">
    <property type="entry name" value="lambda repressor-like DNA-binding domains"/>
    <property type="match status" value="1"/>
</dbReference>
<keyword evidence="1" id="KW-0805">Transcription regulation</keyword>
<dbReference type="InterPro" id="IPR028082">
    <property type="entry name" value="Peripla_BP_I"/>
</dbReference>
<dbReference type="CDD" id="cd01392">
    <property type="entry name" value="HTH_LacI"/>
    <property type="match status" value="1"/>
</dbReference>
<dbReference type="Pfam" id="PF00356">
    <property type="entry name" value="LacI"/>
    <property type="match status" value="1"/>
</dbReference>
<dbReference type="SMART" id="SM00354">
    <property type="entry name" value="HTH_LACI"/>
    <property type="match status" value="1"/>
</dbReference>
<name>A0A090EPN0_MESPL</name>
<dbReference type="PROSITE" id="PS00356">
    <property type="entry name" value="HTH_LACI_1"/>
    <property type="match status" value="1"/>
</dbReference>
<evidence type="ECO:0000259" key="4">
    <source>
        <dbReference type="PROSITE" id="PS50932"/>
    </source>
</evidence>
<dbReference type="EMBL" id="CCNB01000007">
    <property type="protein sequence ID" value="CDX33197.1"/>
    <property type="molecule type" value="Genomic_DNA"/>
</dbReference>
<dbReference type="GeneID" id="31889731"/>
<dbReference type="Pfam" id="PF13377">
    <property type="entry name" value="Peripla_BP_3"/>
    <property type="match status" value="1"/>
</dbReference>
<proteinExistence type="predicted"/>
<feature type="domain" description="HTH lacI-type" evidence="4">
    <location>
        <begin position="13"/>
        <end position="67"/>
    </location>
</feature>
<dbReference type="SUPFAM" id="SSF53822">
    <property type="entry name" value="Periplasmic binding protein-like I"/>
    <property type="match status" value="1"/>
</dbReference>
<dbReference type="Proteomes" id="UP000046373">
    <property type="component" value="Unassembled WGS sequence"/>
</dbReference>
<keyword evidence="2 5" id="KW-0238">DNA-binding</keyword>
<evidence type="ECO:0000256" key="2">
    <source>
        <dbReference type="ARBA" id="ARBA00023125"/>
    </source>
</evidence>
<evidence type="ECO:0000313" key="6">
    <source>
        <dbReference type="Proteomes" id="UP000046373"/>
    </source>
</evidence>
<dbReference type="GO" id="GO:0000976">
    <property type="term" value="F:transcription cis-regulatory region binding"/>
    <property type="evidence" value="ECO:0007669"/>
    <property type="project" value="TreeGrafter"/>
</dbReference>
<dbReference type="PANTHER" id="PTHR30146:SF2">
    <property type="entry name" value="HTH-TYPE TRANSCRIPTIONAL REGULATOR GNTR"/>
    <property type="match status" value="1"/>
</dbReference>
<protein>
    <submittedName>
        <fullName evidence="5">DNA-binding transcriptional repressor</fullName>
    </submittedName>
</protein>